<dbReference type="GO" id="GO:0030036">
    <property type="term" value="P:actin cytoskeleton organization"/>
    <property type="evidence" value="ECO:0007669"/>
    <property type="project" value="InterPro"/>
</dbReference>
<dbReference type="RefSeq" id="XP_056485846.1">
    <property type="nucleotide sequence ID" value="XM_056635226.1"/>
</dbReference>
<dbReference type="OrthoDB" id="2155261at2759"/>
<comment type="caution">
    <text evidence="3">The sequence shown here is derived from an EMBL/GenBank/DDBJ whole genome shotgun (WGS) entry which is preliminary data.</text>
</comment>
<evidence type="ECO:0000259" key="2">
    <source>
        <dbReference type="SMART" id="SM01140"/>
    </source>
</evidence>
<proteinExistence type="predicted"/>
<feature type="compositionally biased region" description="Basic and acidic residues" evidence="1">
    <location>
        <begin position="34"/>
        <end position="51"/>
    </location>
</feature>
<dbReference type="InterPro" id="IPR016024">
    <property type="entry name" value="ARM-type_fold"/>
</dbReference>
<feature type="region of interest" description="Disordered" evidence="1">
    <location>
        <begin position="1"/>
        <end position="88"/>
    </location>
</feature>
<feature type="compositionally biased region" description="Polar residues" evidence="1">
    <location>
        <begin position="498"/>
        <end position="507"/>
    </location>
</feature>
<feature type="domain" description="Formin GTPase-binding" evidence="2">
    <location>
        <begin position="1"/>
        <end position="252"/>
    </location>
</feature>
<sequence length="507" mass="56121">MRDKMRSLDTNIKADFIQKDRTENGTPHSAGTADSRRGRGNETKDSQDRRGSRSRSRSRGFAFGRGPSSPGKKARPESGSSFHRPRSVDLSQPVGVYTTLSAAGSTASLTDAAAVDTAADPSDFVHYLREIQKPEMIEVGKIHKLRLLLRNETVAWVNGFIMEGGMDEIVQLVYRIMKMEWREDHEDTLLHEALLCLKALCTTSIALAHLTRIEAELFPALLKMLFGEDKKGPSEFTTRGIIINLLFTQLSALAPGEAPGTRAKRILSYLRDPSPEDESQPVAFIANIYQSRPYRVWCKEVTNVTKEVFWIFLHHLNVIPLPKGGSQMEDPFTEKNTSGETTPYYQRHFPSARPPVPAAPYVGGVEWDATNYLAAHLDLLNGMIASLPTVDERNQLRDELRASGFEKVMGGSLRTCKEKFYSAVHECLRTWVAAAAADGWPYIAVREGPPRGGDPGSPTKSPKKAPGSPKKGALEEKPPKLELALDFPMSRPPAGPETPSSDLRSWL</sequence>
<reference evidence="3" key="1">
    <citation type="submission" date="2022-12" db="EMBL/GenBank/DDBJ databases">
        <authorList>
            <person name="Petersen C."/>
        </authorList>
    </citation>
    <scope>NUCLEOTIDE SEQUENCE</scope>
    <source>
        <strain evidence="3">IBT 29677</strain>
    </source>
</reference>
<name>A0A9W9VRM4_9EURO</name>
<dbReference type="AlphaFoldDB" id="A0A9W9VRM4"/>
<keyword evidence="4" id="KW-1185">Reference proteome</keyword>
<dbReference type="SMART" id="SM01140">
    <property type="entry name" value="Drf_GBD"/>
    <property type="match status" value="1"/>
</dbReference>
<feature type="region of interest" description="Disordered" evidence="1">
    <location>
        <begin position="446"/>
        <end position="507"/>
    </location>
</feature>
<dbReference type="Gene3D" id="1.25.10.10">
    <property type="entry name" value="Leucine-rich Repeat Variant"/>
    <property type="match status" value="1"/>
</dbReference>
<organism evidence="3 4">
    <name type="scientific">Penicillium cosmopolitanum</name>
    <dbReference type="NCBI Taxonomy" id="1131564"/>
    <lineage>
        <taxon>Eukaryota</taxon>
        <taxon>Fungi</taxon>
        <taxon>Dikarya</taxon>
        <taxon>Ascomycota</taxon>
        <taxon>Pezizomycotina</taxon>
        <taxon>Eurotiomycetes</taxon>
        <taxon>Eurotiomycetidae</taxon>
        <taxon>Eurotiales</taxon>
        <taxon>Aspergillaceae</taxon>
        <taxon>Penicillium</taxon>
    </lineage>
</organism>
<feature type="compositionally biased region" description="Low complexity" evidence="1">
    <location>
        <begin position="59"/>
        <end position="69"/>
    </location>
</feature>
<accession>A0A9W9VRM4</accession>
<dbReference type="GeneID" id="81374206"/>
<protein>
    <recommendedName>
        <fullName evidence="2">Formin GTPase-binding domain-containing protein</fullName>
    </recommendedName>
</protein>
<dbReference type="GO" id="GO:0031267">
    <property type="term" value="F:small GTPase binding"/>
    <property type="evidence" value="ECO:0007669"/>
    <property type="project" value="InterPro"/>
</dbReference>
<feature type="compositionally biased region" description="Low complexity" evidence="1">
    <location>
        <begin position="456"/>
        <end position="471"/>
    </location>
</feature>
<evidence type="ECO:0000313" key="4">
    <source>
        <dbReference type="Proteomes" id="UP001147747"/>
    </source>
</evidence>
<dbReference type="InterPro" id="IPR011989">
    <property type="entry name" value="ARM-like"/>
</dbReference>
<evidence type="ECO:0000313" key="3">
    <source>
        <dbReference type="EMBL" id="KAJ5388048.1"/>
    </source>
</evidence>
<dbReference type="Proteomes" id="UP001147747">
    <property type="component" value="Unassembled WGS sequence"/>
</dbReference>
<dbReference type="InterPro" id="IPR010473">
    <property type="entry name" value="GTPase-bd"/>
</dbReference>
<evidence type="ECO:0000256" key="1">
    <source>
        <dbReference type="SAM" id="MobiDB-lite"/>
    </source>
</evidence>
<dbReference type="EMBL" id="JAPZBU010000009">
    <property type="protein sequence ID" value="KAJ5388048.1"/>
    <property type="molecule type" value="Genomic_DNA"/>
</dbReference>
<dbReference type="SUPFAM" id="SSF48371">
    <property type="entry name" value="ARM repeat"/>
    <property type="match status" value="1"/>
</dbReference>
<dbReference type="GO" id="GO:0003779">
    <property type="term" value="F:actin binding"/>
    <property type="evidence" value="ECO:0007669"/>
    <property type="project" value="InterPro"/>
</dbReference>
<reference evidence="3" key="2">
    <citation type="journal article" date="2023" name="IMA Fungus">
        <title>Comparative genomic study of the Penicillium genus elucidates a diverse pangenome and 15 lateral gene transfer events.</title>
        <authorList>
            <person name="Petersen C."/>
            <person name="Sorensen T."/>
            <person name="Nielsen M.R."/>
            <person name="Sondergaard T.E."/>
            <person name="Sorensen J.L."/>
            <person name="Fitzpatrick D.A."/>
            <person name="Frisvad J.C."/>
            <person name="Nielsen K.L."/>
        </authorList>
    </citation>
    <scope>NUCLEOTIDE SEQUENCE</scope>
    <source>
        <strain evidence="3">IBT 29677</strain>
    </source>
</reference>
<gene>
    <name evidence="3" type="ORF">N7509_010589</name>
</gene>